<dbReference type="STRING" id="572546.Arcpr_0474"/>
<gene>
    <name evidence="1" type="ordered locus">Arcpr_0474</name>
</gene>
<dbReference type="GeneID" id="8739133"/>
<dbReference type="HOGENOM" id="CLU_2379231_0_0_2"/>
<keyword evidence="2" id="KW-1185">Reference proteome</keyword>
<accession>D2RGW5</accession>
<protein>
    <submittedName>
        <fullName evidence="1">Uncharacterized protein</fullName>
    </submittedName>
</protein>
<proteinExistence type="predicted"/>
<evidence type="ECO:0000313" key="2">
    <source>
        <dbReference type="Proteomes" id="UP000001901"/>
    </source>
</evidence>
<reference evidence="1 2" key="1">
    <citation type="journal article" date="2010" name="Stand. Genomic Sci.">
        <title>Complete genome sequence of Archaeoglobus profundus type strain (AV18).</title>
        <authorList>
            <person name="von Jan M."/>
            <person name="Lapidus A."/>
            <person name="Del Rio T.G."/>
            <person name="Copeland A."/>
            <person name="Tice H."/>
            <person name="Cheng J.F."/>
            <person name="Lucas S."/>
            <person name="Chen F."/>
            <person name="Nolan M."/>
            <person name="Goodwin L."/>
            <person name="Han C."/>
            <person name="Pitluck S."/>
            <person name="Liolios K."/>
            <person name="Ivanova N."/>
            <person name="Mavromatis K."/>
            <person name="Ovchinnikova G."/>
            <person name="Chertkov O."/>
            <person name="Pati A."/>
            <person name="Chen A."/>
            <person name="Palaniappan K."/>
            <person name="Land M."/>
            <person name="Hauser L."/>
            <person name="Chang Y.J."/>
            <person name="Jeffries C.D."/>
            <person name="Saunders E."/>
            <person name="Brettin T."/>
            <person name="Detter J.C."/>
            <person name="Chain P."/>
            <person name="Eichinger K."/>
            <person name="Huber H."/>
            <person name="Spring S."/>
            <person name="Rohde M."/>
            <person name="Goker M."/>
            <person name="Wirth R."/>
            <person name="Woyke T."/>
            <person name="Bristow J."/>
            <person name="Eisen J.A."/>
            <person name="Markowitz V."/>
            <person name="Hugenholtz P."/>
            <person name="Kyrpides N.C."/>
            <person name="Klenk H.P."/>
        </authorList>
    </citation>
    <scope>NUCLEOTIDE SEQUENCE [LARGE SCALE GENOMIC DNA]</scope>
    <source>
        <strain evidence="2">DSM 5631 / JCM 9629 / NBRC 100127 / Av18</strain>
    </source>
</reference>
<sequence>MKFAIVSFGLRDIVDVVLPLYPQADVFNSLDDVNIEEYDFIVLTSELGGEEGERLISAMESVACEDLIVFCTTATSLNGILRSRNQGFSGRSHR</sequence>
<dbReference type="Proteomes" id="UP000001901">
    <property type="component" value="Chromosome"/>
</dbReference>
<evidence type="ECO:0000313" key="1">
    <source>
        <dbReference type="EMBL" id="ADB57540.1"/>
    </source>
</evidence>
<dbReference type="AlphaFoldDB" id="D2RGW5"/>
<organism evidence="1 2">
    <name type="scientific">Archaeoglobus profundus (strain DSM 5631 / JCM 9629 / NBRC 100127 / Av18)</name>
    <dbReference type="NCBI Taxonomy" id="572546"/>
    <lineage>
        <taxon>Archaea</taxon>
        <taxon>Methanobacteriati</taxon>
        <taxon>Methanobacteriota</taxon>
        <taxon>Archaeoglobi</taxon>
        <taxon>Archaeoglobales</taxon>
        <taxon>Archaeoglobaceae</taxon>
        <taxon>Archaeoglobus</taxon>
    </lineage>
</organism>
<dbReference type="PaxDb" id="572546-Arcpr_0474"/>
<dbReference type="RefSeq" id="WP_012939876.1">
    <property type="nucleotide sequence ID" value="NC_013741.1"/>
</dbReference>
<dbReference type="EMBL" id="CP001857">
    <property type="protein sequence ID" value="ADB57540.1"/>
    <property type="molecule type" value="Genomic_DNA"/>
</dbReference>
<name>D2RGW5_ARCPA</name>
<dbReference type="KEGG" id="apo:Arcpr_0474"/>